<keyword evidence="1" id="KW-1133">Transmembrane helix</keyword>
<keyword evidence="3" id="KW-1185">Reference proteome</keyword>
<dbReference type="RefSeq" id="WP_156227511.1">
    <property type="nucleotide sequence ID" value="NZ_CP046415.1"/>
</dbReference>
<accession>A0A6I6CT21</accession>
<sequence>MAKKPSANDMQREMRQIISRRRRLIRIWPVIALLLGAMTVGFYVWAFFERPILVNPLHVLELMQSGNLDSATQALLAVTAPMLFLAVGLLVLLLLAFVTAGLVSEGRLMRVLEKNLSR</sequence>
<feature type="transmembrane region" description="Helical" evidence="1">
    <location>
        <begin position="82"/>
        <end position="104"/>
    </location>
</feature>
<name>A0A6I6CT21_9GAMM</name>
<keyword evidence="1" id="KW-0472">Membrane</keyword>
<gene>
    <name evidence="2" type="ORF">GM160_01120</name>
</gene>
<reference evidence="2 3" key="1">
    <citation type="submission" date="2019-11" db="EMBL/GenBank/DDBJ databases">
        <authorList>
            <person name="Zhang J."/>
            <person name="Sun C."/>
        </authorList>
    </citation>
    <scope>NUCLEOTIDE SEQUENCE [LARGE SCALE GENOMIC DNA]</scope>
    <source>
        <strain evidence="3">sp2</strain>
    </source>
</reference>
<dbReference type="AlphaFoldDB" id="A0A6I6CT21"/>
<organism evidence="2 3">
    <name type="scientific">Guyparkeria halophila</name>
    <dbReference type="NCBI Taxonomy" id="47960"/>
    <lineage>
        <taxon>Bacteria</taxon>
        <taxon>Pseudomonadati</taxon>
        <taxon>Pseudomonadota</taxon>
        <taxon>Gammaproteobacteria</taxon>
        <taxon>Chromatiales</taxon>
        <taxon>Thioalkalibacteraceae</taxon>
        <taxon>Guyparkeria</taxon>
    </lineage>
</organism>
<dbReference type="KEGG" id="ghl:GM160_01120"/>
<feature type="transmembrane region" description="Helical" evidence="1">
    <location>
        <begin position="24"/>
        <end position="48"/>
    </location>
</feature>
<evidence type="ECO:0000313" key="3">
    <source>
        <dbReference type="Proteomes" id="UP000427716"/>
    </source>
</evidence>
<keyword evidence="1" id="KW-0812">Transmembrane</keyword>
<dbReference type="EMBL" id="CP046415">
    <property type="protein sequence ID" value="QGT77596.1"/>
    <property type="molecule type" value="Genomic_DNA"/>
</dbReference>
<protein>
    <submittedName>
        <fullName evidence="2">Uncharacterized protein</fullName>
    </submittedName>
</protein>
<evidence type="ECO:0000313" key="2">
    <source>
        <dbReference type="EMBL" id="QGT77596.1"/>
    </source>
</evidence>
<dbReference type="Proteomes" id="UP000427716">
    <property type="component" value="Chromosome"/>
</dbReference>
<evidence type="ECO:0000256" key="1">
    <source>
        <dbReference type="SAM" id="Phobius"/>
    </source>
</evidence>
<proteinExistence type="predicted"/>